<feature type="domain" description="Multidrug resistance protein MdtA-like C-terminal permuted SH3" evidence="8">
    <location>
        <begin position="311"/>
        <end position="370"/>
    </location>
</feature>
<protein>
    <submittedName>
        <fullName evidence="9">Efflux RND transporter periplasmic adaptor subunit</fullName>
    </submittedName>
</protein>
<dbReference type="InterPro" id="IPR058626">
    <property type="entry name" value="MdtA-like_b-barrel"/>
</dbReference>
<gene>
    <name evidence="9" type="ORF">GO984_02095</name>
</gene>
<keyword evidence="3" id="KW-0175">Coiled coil</keyword>
<dbReference type="GO" id="GO:0022857">
    <property type="term" value="F:transmembrane transporter activity"/>
    <property type="evidence" value="ECO:0007669"/>
    <property type="project" value="InterPro"/>
</dbReference>
<name>A0A6L6WCJ7_9RHOB</name>
<dbReference type="AlphaFoldDB" id="A0A6L6WCJ7"/>
<evidence type="ECO:0000256" key="1">
    <source>
        <dbReference type="ARBA" id="ARBA00004196"/>
    </source>
</evidence>
<dbReference type="Gene3D" id="1.10.287.470">
    <property type="entry name" value="Helix hairpin bin"/>
    <property type="match status" value="1"/>
</dbReference>
<evidence type="ECO:0000256" key="2">
    <source>
        <dbReference type="ARBA" id="ARBA00009477"/>
    </source>
</evidence>
<proteinExistence type="inferred from homology"/>
<feature type="domain" description="Multidrug resistance protein MdtA-like beta-barrel" evidence="7">
    <location>
        <begin position="214"/>
        <end position="303"/>
    </location>
</feature>
<feature type="signal peptide" evidence="4">
    <location>
        <begin position="1"/>
        <end position="35"/>
    </location>
</feature>
<evidence type="ECO:0000259" key="6">
    <source>
        <dbReference type="Pfam" id="PF25917"/>
    </source>
</evidence>
<reference evidence="9 10" key="1">
    <citation type="submission" date="2019-12" db="EMBL/GenBank/DDBJ databases">
        <authorList>
            <person name="Zhang Y.-J."/>
        </authorList>
    </citation>
    <scope>NUCLEOTIDE SEQUENCE [LARGE SCALE GENOMIC DNA]</scope>
    <source>
        <strain evidence="9 10">CY05</strain>
    </source>
</reference>
<evidence type="ECO:0000256" key="4">
    <source>
        <dbReference type="SAM" id="SignalP"/>
    </source>
</evidence>
<dbReference type="Proteomes" id="UP000478892">
    <property type="component" value="Unassembled WGS sequence"/>
</dbReference>
<dbReference type="Pfam" id="PF25944">
    <property type="entry name" value="Beta-barrel_RND"/>
    <property type="match status" value="1"/>
</dbReference>
<dbReference type="PANTHER" id="PTHR30158:SF3">
    <property type="entry name" value="MULTIDRUG EFFLUX PUMP SUBUNIT ACRA-RELATED"/>
    <property type="match status" value="1"/>
</dbReference>
<evidence type="ECO:0000259" key="5">
    <source>
        <dbReference type="Pfam" id="PF25876"/>
    </source>
</evidence>
<keyword evidence="10" id="KW-1185">Reference proteome</keyword>
<dbReference type="Gene3D" id="2.40.30.170">
    <property type="match status" value="1"/>
</dbReference>
<dbReference type="GO" id="GO:0046677">
    <property type="term" value="P:response to antibiotic"/>
    <property type="evidence" value="ECO:0007669"/>
    <property type="project" value="TreeGrafter"/>
</dbReference>
<dbReference type="GO" id="GO:0005886">
    <property type="term" value="C:plasma membrane"/>
    <property type="evidence" value="ECO:0007669"/>
    <property type="project" value="TreeGrafter"/>
</dbReference>
<feature type="domain" description="Multidrug resistance protein MdtA-like alpha-helical hairpin" evidence="5">
    <location>
        <begin position="109"/>
        <end position="178"/>
    </location>
</feature>
<dbReference type="SUPFAM" id="SSF111369">
    <property type="entry name" value="HlyD-like secretion proteins"/>
    <property type="match status" value="1"/>
</dbReference>
<sequence length="387" mass="41975">MTRIKQTQPALRSVTRRILAVSTAIALCTAPMAIAQETAPAPKVSVMAAVTKPIRNSETFIGRGEAKDKVDVIARVSGYLEEVLVEDGAEVQAGDLLFRIERSAYEATLEARRADLDKAEANLQLASVDLARKQELFTRGAVPEAERDTALANEKVSEAQVRAAKAAIQQAELDLSYTEVFAPFAGRVGRVAVSVGDVVGPTSKPLVNVVREAPIYVSFALNEKQFVSILQKIEGAEVTEEQERELFEVFVVLPNGTELEKRGKFAFADNRIDPNTGAITLRAEFENTSRLIVDGSFLTVGLEAQKAEDRIVISQAAMQRDQQGPFVLVVDDQQMVEQRYIETGDVVGTGIIVLDGLETGETVVVEGLQRIRPGAKVDPVLANQAGE</sequence>
<dbReference type="Gene3D" id="2.40.420.20">
    <property type="match status" value="1"/>
</dbReference>
<accession>A0A6L6WCJ7</accession>
<dbReference type="PANTHER" id="PTHR30158">
    <property type="entry name" value="ACRA/E-RELATED COMPONENT OF DRUG EFFLUX TRANSPORTER"/>
    <property type="match status" value="1"/>
</dbReference>
<feature type="coiled-coil region" evidence="3">
    <location>
        <begin position="102"/>
        <end position="136"/>
    </location>
</feature>
<dbReference type="EMBL" id="WQLV01000001">
    <property type="protein sequence ID" value="MVO14589.1"/>
    <property type="molecule type" value="Genomic_DNA"/>
</dbReference>
<evidence type="ECO:0000313" key="10">
    <source>
        <dbReference type="Proteomes" id="UP000478892"/>
    </source>
</evidence>
<dbReference type="Pfam" id="PF25876">
    <property type="entry name" value="HH_MFP_RND"/>
    <property type="match status" value="1"/>
</dbReference>
<dbReference type="InterPro" id="IPR058627">
    <property type="entry name" value="MdtA-like_C"/>
</dbReference>
<comment type="similarity">
    <text evidence="2">Belongs to the membrane fusion protein (MFP) (TC 8.A.1) family.</text>
</comment>
<dbReference type="NCBIfam" id="TIGR01730">
    <property type="entry name" value="RND_mfp"/>
    <property type="match status" value="1"/>
</dbReference>
<dbReference type="Gene3D" id="2.40.50.100">
    <property type="match status" value="1"/>
</dbReference>
<evidence type="ECO:0000256" key="3">
    <source>
        <dbReference type="SAM" id="Coils"/>
    </source>
</evidence>
<organism evidence="9 10">
    <name type="scientific">Parasedimentitalea huanghaiensis</name>
    <dbReference type="NCBI Taxonomy" id="2682100"/>
    <lineage>
        <taxon>Bacteria</taxon>
        <taxon>Pseudomonadati</taxon>
        <taxon>Pseudomonadota</taxon>
        <taxon>Alphaproteobacteria</taxon>
        <taxon>Rhodobacterales</taxon>
        <taxon>Paracoccaceae</taxon>
        <taxon>Parasedimentitalea</taxon>
    </lineage>
</organism>
<dbReference type="InterPro" id="IPR058625">
    <property type="entry name" value="MdtA-like_BSH"/>
</dbReference>
<keyword evidence="4" id="KW-0732">Signal</keyword>
<evidence type="ECO:0000313" key="9">
    <source>
        <dbReference type="EMBL" id="MVO14589.1"/>
    </source>
</evidence>
<dbReference type="RefSeq" id="WP_157020910.1">
    <property type="nucleotide sequence ID" value="NZ_WQLV01000001.1"/>
</dbReference>
<evidence type="ECO:0000259" key="8">
    <source>
        <dbReference type="Pfam" id="PF25967"/>
    </source>
</evidence>
<dbReference type="Pfam" id="PF25967">
    <property type="entry name" value="RND-MFP_C"/>
    <property type="match status" value="1"/>
</dbReference>
<evidence type="ECO:0000259" key="7">
    <source>
        <dbReference type="Pfam" id="PF25944"/>
    </source>
</evidence>
<comment type="subcellular location">
    <subcellularLocation>
        <location evidence="1">Cell envelope</location>
    </subcellularLocation>
</comment>
<dbReference type="InterPro" id="IPR006143">
    <property type="entry name" value="RND_pump_MFP"/>
</dbReference>
<dbReference type="InterPro" id="IPR058624">
    <property type="entry name" value="MdtA-like_HH"/>
</dbReference>
<comment type="caution">
    <text evidence="9">The sequence shown here is derived from an EMBL/GenBank/DDBJ whole genome shotgun (WGS) entry which is preliminary data.</text>
</comment>
<dbReference type="Pfam" id="PF25917">
    <property type="entry name" value="BSH_RND"/>
    <property type="match status" value="1"/>
</dbReference>
<feature type="domain" description="Multidrug resistance protein MdtA-like barrel-sandwich hybrid" evidence="6">
    <location>
        <begin position="69"/>
        <end position="200"/>
    </location>
</feature>
<feature type="chain" id="PRO_5027091329" evidence="4">
    <location>
        <begin position="36"/>
        <end position="387"/>
    </location>
</feature>